<evidence type="ECO:0000256" key="1">
    <source>
        <dbReference type="SAM" id="Phobius"/>
    </source>
</evidence>
<dbReference type="InterPro" id="IPR013324">
    <property type="entry name" value="RNA_pol_sigma_r3/r4-like"/>
</dbReference>
<proteinExistence type="predicted"/>
<name>A0A7W3IRC4_9ACTN</name>
<keyword evidence="2" id="KW-0804">Transcription</keyword>
<dbReference type="Gene3D" id="1.10.10.10">
    <property type="entry name" value="Winged helix-like DNA-binding domain superfamily/Winged helix DNA-binding domain"/>
    <property type="match status" value="1"/>
</dbReference>
<keyword evidence="1" id="KW-1133">Transmembrane helix</keyword>
<dbReference type="EMBL" id="JACGWT010000002">
    <property type="protein sequence ID" value="MBA8793823.1"/>
    <property type="molecule type" value="Genomic_DNA"/>
</dbReference>
<feature type="transmembrane region" description="Helical" evidence="1">
    <location>
        <begin position="202"/>
        <end position="221"/>
    </location>
</feature>
<dbReference type="Proteomes" id="UP000523079">
    <property type="component" value="Unassembled WGS sequence"/>
</dbReference>
<dbReference type="GO" id="GO:0000428">
    <property type="term" value="C:DNA-directed RNA polymerase complex"/>
    <property type="evidence" value="ECO:0007669"/>
    <property type="project" value="UniProtKB-KW"/>
</dbReference>
<evidence type="ECO:0000313" key="3">
    <source>
        <dbReference type="Proteomes" id="UP000523079"/>
    </source>
</evidence>
<keyword evidence="3" id="KW-1185">Reference proteome</keyword>
<dbReference type="SUPFAM" id="SSF88659">
    <property type="entry name" value="Sigma3 and sigma4 domains of RNA polymerase sigma factors"/>
    <property type="match status" value="1"/>
</dbReference>
<gene>
    <name evidence="2" type="ORF">FHX74_001428</name>
</gene>
<keyword evidence="2" id="KW-0240">DNA-directed RNA polymerase</keyword>
<comment type="caution">
    <text evidence="2">The sequence shown here is derived from an EMBL/GenBank/DDBJ whole genome shotgun (WGS) entry which is preliminary data.</text>
</comment>
<organism evidence="2 3">
    <name type="scientific">Microlunatus kandeliicorticis</name>
    <dbReference type="NCBI Taxonomy" id="1759536"/>
    <lineage>
        <taxon>Bacteria</taxon>
        <taxon>Bacillati</taxon>
        <taxon>Actinomycetota</taxon>
        <taxon>Actinomycetes</taxon>
        <taxon>Propionibacteriales</taxon>
        <taxon>Propionibacteriaceae</taxon>
        <taxon>Microlunatus</taxon>
    </lineage>
</organism>
<dbReference type="AlphaFoldDB" id="A0A7W3IRC4"/>
<sequence>MVTRNAGDAAFAAFARRHRPGLAGAALLLHGDPVQAERLVDWVLARVHAHDGQYFAQATDLLVHTDPRSLVLPWDRRGRVELVDRTTDPEPARSARSTSAPVVDRLAELPEVTRRVLVLRHRLGLSTVGTAELLGLGTDEVEAVAARGLLQLSDVGTPAGGGAVGAIARLQVGPADGPDLDALVHDDVRHGRQLVRRRRVRTSAVAAVAAAVLLVIGIAVWPDRVTQDVVGPAPVPTPTATASADEVTCMDPQDTTCRVQITRVWRYRMFAIVAAEVDPKARYFNGYSYRYDTRYDSDALWNGQGGALGLDIFNDKGGTQVFVQVASSRKTAVRCGEITHQRCVRQQMMDFNFFTMTDTNDARQGVEVQYCPAGREVITLVARNVDKRKTWPVTRAQLLAVIQDPGLHLPPV</sequence>
<keyword evidence="1" id="KW-0812">Transmembrane</keyword>
<dbReference type="RefSeq" id="WP_182559379.1">
    <property type="nucleotide sequence ID" value="NZ_JACGWT010000002.1"/>
</dbReference>
<keyword evidence="1" id="KW-0472">Membrane</keyword>
<protein>
    <submittedName>
        <fullName evidence="2">DNA-directed RNA polymerase specialized sigma24 family protein</fullName>
    </submittedName>
</protein>
<accession>A0A7W3IRC4</accession>
<evidence type="ECO:0000313" key="2">
    <source>
        <dbReference type="EMBL" id="MBA8793823.1"/>
    </source>
</evidence>
<reference evidence="2 3" key="1">
    <citation type="submission" date="2020-07" db="EMBL/GenBank/DDBJ databases">
        <title>Sequencing the genomes of 1000 actinobacteria strains.</title>
        <authorList>
            <person name="Klenk H.-P."/>
        </authorList>
    </citation>
    <scope>NUCLEOTIDE SEQUENCE [LARGE SCALE GENOMIC DNA]</scope>
    <source>
        <strain evidence="2 3">DSM 100723</strain>
    </source>
</reference>
<dbReference type="InterPro" id="IPR036388">
    <property type="entry name" value="WH-like_DNA-bd_sf"/>
</dbReference>